<dbReference type="Gene3D" id="2.60.120.10">
    <property type="entry name" value="Jelly Rolls"/>
    <property type="match status" value="1"/>
</dbReference>
<organism evidence="2 3">
    <name type="scientific">Recurvomyces mirabilis</name>
    <dbReference type="NCBI Taxonomy" id="574656"/>
    <lineage>
        <taxon>Eukaryota</taxon>
        <taxon>Fungi</taxon>
        <taxon>Dikarya</taxon>
        <taxon>Ascomycota</taxon>
        <taxon>Pezizomycotina</taxon>
        <taxon>Dothideomycetes</taxon>
        <taxon>Dothideomycetidae</taxon>
        <taxon>Mycosphaerellales</taxon>
        <taxon>Teratosphaeriaceae</taxon>
        <taxon>Recurvomyces</taxon>
    </lineage>
</organism>
<dbReference type="PANTHER" id="PTHR12461:SF99">
    <property type="entry name" value="BIFUNCTIONAL PEPTIDASE AND (3S)-LYSYL HYDROXYLASE JMJD7"/>
    <property type="match status" value="1"/>
</dbReference>
<evidence type="ECO:0000259" key="1">
    <source>
        <dbReference type="PROSITE" id="PS51184"/>
    </source>
</evidence>
<name>A0AAE0WY88_9PEZI</name>
<dbReference type="Proteomes" id="UP001274830">
    <property type="component" value="Unassembled WGS sequence"/>
</dbReference>
<evidence type="ECO:0000313" key="3">
    <source>
        <dbReference type="Proteomes" id="UP001274830"/>
    </source>
</evidence>
<dbReference type="InterPro" id="IPR003347">
    <property type="entry name" value="JmjC_dom"/>
</dbReference>
<dbReference type="Pfam" id="PF13621">
    <property type="entry name" value="Cupin_8"/>
    <property type="match status" value="1"/>
</dbReference>
<comment type="caution">
    <text evidence="2">The sequence shown here is derived from an EMBL/GenBank/DDBJ whole genome shotgun (WGS) entry which is preliminary data.</text>
</comment>
<dbReference type="PROSITE" id="PS51184">
    <property type="entry name" value="JMJC"/>
    <property type="match status" value="1"/>
</dbReference>
<dbReference type="InterPro" id="IPR041667">
    <property type="entry name" value="Cupin_8"/>
</dbReference>
<dbReference type="PANTHER" id="PTHR12461">
    <property type="entry name" value="HYPOXIA-INDUCIBLE FACTOR 1 ALPHA INHIBITOR-RELATED"/>
    <property type="match status" value="1"/>
</dbReference>
<gene>
    <name evidence="2" type="ORF">LTR78_000523</name>
</gene>
<keyword evidence="3" id="KW-1185">Reference proteome</keyword>
<protein>
    <recommendedName>
        <fullName evidence="1">JmjC domain-containing protein</fullName>
    </recommendedName>
</protein>
<feature type="domain" description="JmjC" evidence="1">
    <location>
        <begin position="144"/>
        <end position="317"/>
    </location>
</feature>
<reference evidence="2" key="1">
    <citation type="submission" date="2023-07" db="EMBL/GenBank/DDBJ databases">
        <title>Black Yeasts Isolated from many extreme environments.</title>
        <authorList>
            <person name="Coleine C."/>
            <person name="Stajich J.E."/>
            <person name="Selbmann L."/>
        </authorList>
    </citation>
    <scope>NUCLEOTIDE SEQUENCE</scope>
    <source>
        <strain evidence="2">CCFEE 5485</strain>
    </source>
</reference>
<proteinExistence type="predicted"/>
<dbReference type="SUPFAM" id="SSF51197">
    <property type="entry name" value="Clavaminate synthase-like"/>
    <property type="match status" value="1"/>
</dbReference>
<dbReference type="InterPro" id="IPR014710">
    <property type="entry name" value="RmlC-like_jellyroll"/>
</dbReference>
<dbReference type="SMART" id="SM00558">
    <property type="entry name" value="JmjC"/>
    <property type="match status" value="1"/>
</dbReference>
<accession>A0AAE0WY88</accession>
<dbReference type="EMBL" id="JAUTXT010000001">
    <property type="protein sequence ID" value="KAK3680146.1"/>
    <property type="molecule type" value="Genomic_DNA"/>
</dbReference>
<dbReference type="AlphaFoldDB" id="A0AAE0WY88"/>
<sequence>MGDSTASLIEAYHDLNANIVDELEDEPSALEFMRYVAKNRPFVVRKAATEWQAFEKWDAAYLRKAMAGEDVKVAITPSGNADAVVRQEDASDVFMEPYEIEEPFGSFLDAIQESSGRREVDKANVRYAQTQNDNLRNEYSPLQSEVPSEISFARIALEQAADAINLWLGNDRSVTSLHKDNYENIYVQIRGQKHFTILPPVEMSCVNERLLPKGRFAPSDINVGQETDGLIVKLNTNAEPVPVATWDPDTPEEKTTRYSHLAKPLRVTLREGDMLYLPSLWYHKVSQTAGEEGFVCAVNYWYDMDFAGQHWVANQFVRDVYQDEQKKPQYPSLTISTGE</sequence>
<evidence type="ECO:0000313" key="2">
    <source>
        <dbReference type="EMBL" id="KAK3680146.1"/>
    </source>
</evidence>